<feature type="region of interest" description="Disordered" evidence="2">
    <location>
        <begin position="1"/>
        <end position="25"/>
    </location>
</feature>
<name>A0A1X6MJD7_9APHY</name>
<dbReference type="Pfam" id="PF17102">
    <property type="entry name" value="Stealth_CR3"/>
    <property type="match status" value="1"/>
</dbReference>
<dbReference type="PANTHER" id="PTHR24045">
    <property type="match status" value="1"/>
</dbReference>
<protein>
    <submittedName>
        <fullName evidence="5">Uncharacterized protein</fullName>
    </submittedName>
</protein>
<feature type="domain" description="FIST" evidence="3">
    <location>
        <begin position="187"/>
        <end position="281"/>
    </location>
</feature>
<evidence type="ECO:0000313" key="6">
    <source>
        <dbReference type="Proteomes" id="UP000194127"/>
    </source>
</evidence>
<dbReference type="Proteomes" id="UP000194127">
    <property type="component" value="Unassembled WGS sequence"/>
</dbReference>
<evidence type="ECO:0000259" key="3">
    <source>
        <dbReference type="Pfam" id="PF08495"/>
    </source>
</evidence>
<sequence length="1508" mass="168762">MSGQKSTTFRSSDSHPRLAASEEAAVGWNSLRRAESYANIAGSEPGPTARLLDSRDTSLVPTLELTASMGEISRFLTSPSSILCLEAHGAPPAVPGKTGTWSDEGHRKDARAVPFRSTIPGRQAVQVGRWHAFRKSDQGESGAGTQPEDPEDLDWEDVWARKTSPTKLPAELSELPCEESMEQVKTVVYLSDGSPEGLSASLGAFPFATKIGLIASSTPFLTGRPHTLFYGKSVHSSGAVGLCVMSPVQPSAHLLFPNLEPLTKPMFITESEGNLIQSLDNLNPSRLLLSAIHQQNTKTKSAGNLPHSDIITKDDHFYMAVLRGTPERHQIFRLPAHTSPDSLSAYLSPSTHQLRMAVTVARSDSLSDYNPDKDAHTVVLPDTFLAASENGFMVDRRVDDASAGPREDLMKRSHARSLSIEDTPEKLAFKLLISVEGLLSLARKYAQVRGESHGAQDAGTIGRLGRVDRFMLTTAELLKVLAISVALMDRPVPSRSSLRPQFEKEYCAQLPNISSELVLVTPEALTATDQVQSRVAKALSSARLHVRMITKGDNGENVISQLRYAFMRILEASRLVLGNGHGNITIRHNSVSEVIYTGYEHREAAFFRITNSDDYCTLIREALDIEHLEVVFETGRFKNFEPGLTFNSKQAECLKILSLQQFLPLAPNGYPNLVNLCCTSYQLVNESSLSRFLKLPNSCPNLKGLVFRSSGPAIPVSKASKFSLDQPVIMRNLYSIELKDCSWLVASCLLRHLSLCADHVHIQAHELKASTAPLEWFEVKHLPVDPLSQPTSKWHIAPKGTLSEFNTEMAIIGLHSIFDGQPAFLQHLGKFTETVGLFVDERAIKIRYRGEKASLDMEMTLDSRIHLLQGYDRWLDFVVTWDLAASSPRTSLRPIIDLPTSCHEAHFSRGELCNQQVPSIDVLWTWVNGSDILLEEAKGLAQNQYASDDPYRPSASIMQARLYREHDELRHSMRSVLDNFRPYTSRFRLLTADFPMPSVVANESNITTPDSWRLGQIPQWLDLQRQSAPGVWQDGQIELSVTHHAQAFRPYNGTNFNSLAIESQFDHLANISEVFAQRVLLPERRSIYDEPSVASYGIVLHLQSNLLVKPERLFGKNQGEWRSLGESNFLLSQRFGARYRPYVAHEAKTASRALLHEMEMMWPGSFARTATHRFRETMAGDGDVNSMFMHSHFVVERAREALLWAWIVGRIGGLDDTWGEREGRQAWTELGGTWGENSLLVQSGHRETLVKKRVEQALKASGLKPQSLTSYAFCERTFYQIKDDIGANDRVASLDGFPYSGLGINGAPSFLRFSPDVDEGQLPRCRISYDECFVVRDYEGNPNSTSDVLKNIAFRHTRCGDCVIMALVKASGPLGLSAFLPPPERSLVRDDHLSMESDVPHLPIVDDWQRGDFSLRAVAVTEQDINLRQWTLQLLQRYRYVIGDTPSMFERISTPRQTDLIIKRVEKNRNVALLCINDDVARQDDEVGRILKRWLDKRWKRIAAWERQ</sequence>
<dbReference type="OrthoDB" id="10251508at2759"/>
<dbReference type="STRING" id="670580.A0A1X6MJD7"/>
<dbReference type="RefSeq" id="XP_024333288.1">
    <property type="nucleotide sequence ID" value="XM_024487500.1"/>
</dbReference>
<dbReference type="EMBL" id="KZ110613">
    <property type="protein sequence ID" value="OSX56494.1"/>
    <property type="molecule type" value="Genomic_DNA"/>
</dbReference>
<keyword evidence="1" id="KW-0808">Transferase</keyword>
<evidence type="ECO:0000259" key="4">
    <source>
        <dbReference type="Pfam" id="PF17102"/>
    </source>
</evidence>
<evidence type="ECO:0000313" key="5">
    <source>
        <dbReference type="EMBL" id="OSX56494.1"/>
    </source>
</evidence>
<feature type="compositionally biased region" description="Polar residues" evidence="2">
    <location>
        <begin position="1"/>
        <end position="11"/>
    </location>
</feature>
<dbReference type="InterPro" id="IPR031357">
    <property type="entry name" value="Stealth_CR3"/>
</dbReference>
<dbReference type="GO" id="GO:0046835">
    <property type="term" value="P:carbohydrate phosphorylation"/>
    <property type="evidence" value="ECO:0007669"/>
    <property type="project" value="TreeGrafter"/>
</dbReference>
<dbReference type="GO" id="GO:0003976">
    <property type="term" value="F:UDP-N-acetylglucosamine-lysosomal-enzyme N-acetylglucosaminephosphotransferase activity"/>
    <property type="evidence" value="ECO:0007669"/>
    <property type="project" value="TreeGrafter"/>
</dbReference>
<reference evidence="5 6" key="1">
    <citation type="submission" date="2017-04" db="EMBL/GenBank/DDBJ databases">
        <title>Genome Sequence of the Model Brown-Rot Fungus Postia placenta SB12.</title>
        <authorList>
            <consortium name="DOE Joint Genome Institute"/>
            <person name="Gaskell J."/>
            <person name="Kersten P."/>
            <person name="Larrondo L.F."/>
            <person name="Canessa P."/>
            <person name="Martinez D."/>
            <person name="Hibbett D."/>
            <person name="Schmoll M."/>
            <person name="Kubicek C.P."/>
            <person name="Martinez A.T."/>
            <person name="Yadav J."/>
            <person name="Master E."/>
            <person name="Magnuson J.K."/>
            <person name="James T."/>
            <person name="Yaver D."/>
            <person name="Berka R."/>
            <person name="Labutti K."/>
            <person name="Lipzen A."/>
            <person name="Aerts A."/>
            <person name="Barry K."/>
            <person name="Henrissat B."/>
            <person name="Blanchette R."/>
            <person name="Grigoriev I."/>
            <person name="Cullen D."/>
        </authorList>
    </citation>
    <scope>NUCLEOTIDE SEQUENCE [LARGE SCALE GENOMIC DNA]</scope>
    <source>
        <strain evidence="5 6">MAD-698-R-SB12</strain>
    </source>
</reference>
<proteinExistence type="predicted"/>
<keyword evidence="6" id="KW-1185">Reference proteome</keyword>
<accession>A0A1X6MJD7</accession>
<evidence type="ECO:0000256" key="1">
    <source>
        <dbReference type="ARBA" id="ARBA00022679"/>
    </source>
</evidence>
<dbReference type="InterPro" id="IPR047141">
    <property type="entry name" value="Stealth"/>
</dbReference>
<dbReference type="GeneID" id="36332449"/>
<dbReference type="GO" id="GO:0005794">
    <property type="term" value="C:Golgi apparatus"/>
    <property type="evidence" value="ECO:0007669"/>
    <property type="project" value="TreeGrafter"/>
</dbReference>
<dbReference type="InterPro" id="IPR013702">
    <property type="entry name" value="FIST_domain_N"/>
</dbReference>
<dbReference type="Pfam" id="PF08495">
    <property type="entry name" value="FIST"/>
    <property type="match status" value="1"/>
</dbReference>
<organism evidence="5 6">
    <name type="scientific">Postia placenta MAD-698-R-SB12</name>
    <dbReference type="NCBI Taxonomy" id="670580"/>
    <lineage>
        <taxon>Eukaryota</taxon>
        <taxon>Fungi</taxon>
        <taxon>Dikarya</taxon>
        <taxon>Basidiomycota</taxon>
        <taxon>Agaricomycotina</taxon>
        <taxon>Agaricomycetes</taxon>
        <taxon>Polyporales</taxon>
        <taxon>Adustoporiaceae</taxon>
        <taxon>Rhodonia</taxon>
    </lineage>
</organism>
<gene>
    <name evidence="5" type="ORF">POSPLADRAFT_1160083</name>
</gene>
<evidence type="ECO:0000256" key="2">
    <source>
        <dbReference type="SAM" id="MobiDB-lite"/>
    </source>
</evidence>
<dbReference type="PANTHER" id="PTHR24045:SF0">
    <property type="entry name" value="N-ACETYLGLUCOSAMINE-1-PHOSPHOTRANSFERASE SUBUNITS ALPHA_BETA"/>
    <property type="match status" value="1"/>
</dbReference>
<feature type="domain" description="Stealth protein CR3 conserved region 3" evidence="4">
    <location>
        <begin position="1144"/>
        <end position="1196"/>
    </location>
</feature>